<name>A0AAN6GPS0_9BASI</name>
<feature type="compositionally biased region" description="Basic and acidic residues" evidence="10">
    <location>
        <begin position="49"/>
        <end position="62"/>
    </location>
</feature>
<evidence type="ECO:0000256" key="3">
    <source>
        <dbReference type="ARBA" id="ARBA00022862"/>
    </source>
</evidence>
<dbReference type="Proteomes" id="UP001176517">
    <property type="component" value="Unassembled WGS sequence"/>
</dbReference>
<keyword evidence="5" id="KW-1015">Disulfide bond</keyword>
<evidence type="ECO:0000256" key="8">
    <source>
        <dbReference type="ARBA" id="ARBA00038489"/>
    </source>
</evidence>
<evidence type="ECO:0000256" key="6">
    <source>
        <dbReference type="ARBA" id="ARBA00023284"/>
    </source>
</evidence>
<keyword evidence="6" id="KW-0676">Redox-active center</keyword>
<evidence type="ECO:0000256" key="7">
    <source>
        <dbReference type="ARBA" id="ARBA00032824"/>
    </source>
</evidence>
<dbReference type="EMBL" id="JAPDMZ010000159">
    <property type="protein sequence ID" value="KAK0547511.1"/>
    <property type="molecule type" value="Genomic_DNA"/>
</dbReference>
<evidence type="ECO:0000256" key="10">
    <source>
        <dbReference type="SAM" id="MobiDB-lite"/>
    </source>
</evidence>
<reference evidence="12" key="1">
    <citation type="journal article" date="2023" name="PhytoFront">
        <title>Draft Genome Resources of Seven Strains of Tilletia horrida, Causal Agent of Kernel Smut of Rice.</title>
        <authorList>
            <person name="Khanal S."/>
            <person name="Antony Babu S."/>
            <person name="Zhou X.G."/>
        </authorList>
    </citation>
    <scope>NUCLEOTIDE SEQUENCE</scope>
    <source>
        <strain evidence="12">TX6</strain>
    </source>
</reference>
<accession>A0AAN6GPS0</accession>
<keyword evidence="3" id="KW-0049">Antioxidant</keyword>
<dbReference type="PANTHER" id="PTHR42801:SF23">
    <property type="entry name" value="PEROXIREDOXIN DOT5"/>
    <property type="match status" value="1"/>
</dbReference>
<dbReference type="SUPFAM" id="SSF52833">
    <property type="entry name" value="Thioredoxin-like"/>
    <property type="match status" value="1"/>
</dbReference>
<dbReference type="InterPro" id="IPR013766">
    <property type="entry name" value="Thioredoxin_domain"/>
</dbReference>
<dbReference type="InterPro" id="IPR050924">
    <property type="entry name" value="Peroxiredoxin_BCP/PrxQ"/>
</dbReference>
<evidence type="ECO:0000256" key="1">
    <source>
        <dbReference type="ARBA" id="ARBA00013017"/>
    </source>
</evidence>
<comment type="catalytic activity">
    <reaction evidence="9">
        <text>a hydroperoxide + [thioredoxin]-dithiol = an alcohol + [thioredoxin]-disulfide + H2O</text>
        <dbReference type="Rhea" id="RHEA:62620"/>
        <dbReference type="Rhea" id="RHEA-COMP:10698"/>
        <dbReference type="Rhea" id="RHEA-COMP:10700"/>
        <dbReference type="ChEBI" id="CHEBI:15377"/>
        <dbReference type="ChEBI" id="CHEBI:29950"/>
        <dbReference type="ChEBI" id="CHEBI:30879"/>
        <dbReference type="ChEBI" id="CHEBI:35924"/>
        <dbReference type="ChEBI" id="CHEBI:50058"/>
        <dbReference type="EC" id="1.11.1.24"/>
    </reaction>
</comment>
<keyword evidence="13" id="KW-1185">Reference proteome</keyword>
<dbReference type="Gene3D" id="3.40.30.10">
    <property type="entry name" value="Glutaredoxin"/>
    <property type="match status" value="1"/>
</dbReference>
<dbReference type="PROSITE" id="PS51352">
    <property type="entry name" value="THIOREDOXIN_2"/>
    <property type="match status" value="1"/>
</dbReference>
<gene>
    <name evidence="12" type="primary">DOT5</name>
    <name evidence="12" type="ORF">OC846_004817</name>
</gene>
<proteinExistence type="inferred from homology"/>
<dbReference type="GO" id="GO:0008379">
    <property type="term" value="F:thioredoxin peroxidase activity"/>
    <property type="evidence" value="ECO:0007669"/>
    <property type="project" value="TreeGrafter"/>
</dbReference>
<dbReference type="AlphaFoldDB" id="A0AAN6GPS0"/>
<evidence type="ECO:0000313" key="12">
    <source>
        <dbReference type="EMBL" id="KAK0547511.1"/>
    </source>
</evidence>
<dbReference type="GO" id="GO:0005737">
    <property type="term" value="C:cytoplasm"/>
    <property type="evidence" value="ECO:0007669"/>
    <property type="project" value="TreeGrafter"/>
</dbReference>
<evidence type="ECO:0000256" key="2">
    <source>
        <dbReference type="ARBA" id="ARBA00022559"/>
    </source>
</evidence>
<dbReference type="InterPro" id="IPR036249">
    <property type="entry name" value="Thioredoxin-like_sf"/>
</dbReference>
<dbReference type="InterPro" id="IPR000866">
    <property type="entry name" value="AhpC/TSA"/>
</dbReference>
<evidence type="ECO:0000256" key="9">
    <source>
        <dbReference type="ARBA" id="ARBA00049091"/>
    </source>
</evidence>
<keyword evidence="2 12" id="KW-0575">Peroxidase</keyword>
<keyword evidence="4 12" id="KW-0560">Oxidoreductase</keyword>
<comment type="caution">
    <text evidence="12">The sequence shown here is derived from an EMBL/GenBank/DDBJ whole genome shotgun (WGS) entry which is preliminary data.</text>
</comment>
<evidence type="ECO:0000256" key="4">
    <source>
        <dbReference type="ARBA" id="ARBA00023002"/>
    </source>
</evidence>
<protein>
    <recommendedName>
        <fullName evidence="1">thioredoxin-dependent peroxiredoxin</fullName>
        <ecNumber evidence="1">1.11.1.24</ecNumber>
    </recommendedName>
    <alternativeName>
        <fullName evidence="7">Thioredoxin peroxidase</fullName>
    </alternativeName>
</protein>
<feature type="region of interest" description="Disordered" evidence="10">
    <location>
        <begin position="1"/>
        <end position="62"/>
    </location>
</feature>
<feature type="compositionally biased region" description="Low complexity" evidence="10">
    <location>
        <begin position="14"/>
        <end position="23"/>
    </location>
</feature>
<dbReference type="EC" id="1.11.1.24" evidence="1"/>
<evidence type="ECO:0000256" key="5">
    <source>
        <dbReference type="ARBA" id="ARBA00023157"/>
    </source>
</evidence>
<dbReference type="Pfam" id="PF00578">
    <property type="entry name" value="AhpC-TSA"/>
    <property type="match status" value="1"/>
</dbReference>
<sequence>MVSTRSGGVRSDPPAKTTSSSAPKSKEATTARKASASAPKPSASSSKGGAKELKVGDSLPAKDKAPELVAATADESKVTLNNLVEKSGKGVVIFFYPAANTPGCTNQAKLFNEHHQKFKGKGYTVAGSSKDKPEAQKKWHTKLGLQYDLYTDANGDTAELLGLLKAGRKVQRGVAVIEKTADGGKLAFGGAYGPQASLDEALKHLGA</sequence>
<dbReference type="CDD" id="cd03017">
    <property type="entry name" value="PRX_BCP"/>
    <property type="match status" value="1"/>
</dbReference>
<dbReference type="PANTHER" id="PTHR42801">
    <property type="entry name" value="THIOREDOXIN-DEPENDENT PEROXIDE REDUCTASE"/>
    <property type="match status" value="1"/>
</dbReference>
<feature type="compositionally biased region" description="Low complexity" evidence="10">
    <location>
        <begin position="31"/>
        <end position="48"/>
    </location>
</feature>
<evidence type="ECO:0000259" key="11">
    <source>
        <dbReference type="PROSITE" id="PS51352"/>
    </source>
</evidence>
<comment type="similarity">
    <text evidence="8">Belongs to the peroxiredoxin family. BCP/PrxQ subfamily.</text>
</comment>
<organism evidence="12 13">
    <name type="scientific">Tilletia horrida</name>
    <dbReference type="NCBI Taxonomy" id="155126"/>
    <lineage>
        <taxon>Eukaryota</taxon>
        <taxon>Fungi</taxon>
        <taxon>Dikarya</taxon>
        <taxon>Basidiomycota</taxon>
        <taxon>Ustilaginomycotina</taxon>
        <taxon>Exobasidiomycetes</taxon>
        <taxon>Tilletiales</taxon>
        <taxon>Tilletiaceae</taxon>
        <taxon>Tilletia</taxon>
    </lineage>
</organism>
<dbReference type="GO" id="GO:0045454">
    <property type="term" value="P:cell redox homeostasis"/>
    <property type="evidence" value="ECO:0007669"/>
    <property type="project" value="TreeGrafter"/>
</dbReference>
<evidence type="ECO:0000313" key="13">
    <source>
        <dbReference type="Proteomes" id="UP001176517"/>
    </source>
</evidence>
<dbReference type="GO" id="GO:0034599">
    <property type="term" value="P:cellular response to oxidative stress"/>
    <property type="evidence" value="ECO:0007669"/>
    <property type="project" value="TreeGrafter"/>
</dbReference>
<feature type="domain" description="Thioredoxin" evidence="11">
    <location>
        <begin position="59"/>
        <end position="207"/>
    </location>
</feature>